<reference evidence="3" key="1">
    <citation type="submission" date="2019-07" db="EMBL/GenBank/DDBJ databases">
        <authorList>
            <person name="Cubo M.T."/>
            <person name="Espuny M.D.R."/>
            <person name="Balsanelli E."/>
        </authorList>
    </citation>
    <scope>NUCLEOTIDE SEQUENCE [LARGE SCALE GENOMIC DNA]</scope>
</reference>
<feature type="region of interest" description="Disordered" evidence="1">
    <location>
        <begin position="19"/>
        <end position="51"/>
    </location>
</feature>
<dbReference type="EMBL" id="MN228696">
    <property type="protein sequence ID" value="QEP29847.1"/>
    <property type="molecule type" value="Genomic_DNA"/>
</dbReference>
<proteinExistence type="predicted"/>
<protein>
    <submittedName>
        <fullName evidence="2">Uncharacterized protein</fullName>
    </submittedName>
</protein>
<dbReference type="Proteomes" id="UP000322838">
    <property type="component" value="Segment"/>
</dbReference>
<organism evidence="2 3">
    <name type="scientific">Sinorhizobium phage ort11</name>
    <dbReference type="NCBI Taxonomy" id="2599764"/>
    <lineage>
        <taxon>Viruses</taxon>
        <taxon>Duplodnaviria</taxon>
        <taxon>Heunggongvirae</taxon>
        <taxon>Uroviricota</taxon>
        <taxon>Caudoviricetes</taxon>
        <taxon>Schitoviridae</taxon>
        <taxon>Huelvavirus</taxon>
        <taxon>Huelvavirus ort11</taxon>
    </lineage>
</organism>
<accession>A0A5C2H1B9</accession>
<feature type="compositionally biased region" description="Basic and acidic residues" evidence="1">
    <location>
        <begin position="19"/>
        <end position="41"/>
    </location>
</feature>
<evidence type="ECO:0000313" key="2">
    <source>
        <dbReference type="EMBL" id="QEP29847.1"/>
    </source>
</evidence>
<gene>
    <name evidence="2" type="ORF">Smphiort11_049</name>
</gene>
<evidence type="ECO:0000256" key="1">
    <source>
        <dbReference type="SAM" id="MobiDB-lite"/>
    </source>
</evidence>
<evidence type="ECO:0000313" key="3">
    <source>
        <dbReference type="Proteomes" id="UP000322838"/>
    </source>
</evidence>
<sequence length="51" mass="6196">MKSQPKEYYEEWWNPQTNRYEEVPMKKEQAPKRGPGDHVTESNDDMQVYGY</sequence>
<name>A0A5C2H1B9_9CAUD</name>
<keyword evidence="3" id="KW-1185">Reference proteome</keyword>